<dbReference type="Proteomes" id="UP001295684">
    <property type="component" value="Unassembled WGS sequence"/>
</dbReference>
<dbReference type="FunFam" id="1.10.510.10:FF:000571">
    <property type="entry name" value="Maternal embryonic leucine zipper kinase"/>
    <property type="match status" value="1"/>
</dbReference>
<sequence>MNFDMNLRGKAGPGYIQSVIGRNSNYESLNQYIKMSMSKKLDDSRIDLARSINNSDFKKPIGINRKSKDAKYGREFEHKMPSFSQHFASNTLKSNKSKHLTNDSGESIHPGSFNQKERKISNLDDSDFDPMLVKGKQNLPIKKHVGTLGQIAQEIPKKYSKVIKKIPKINSLSNNHSLIRKVSHSINSEDTYKNIHEMEAQNAAIPKSYRIAKIGYENEHVKVRENHYNDGITDFPYSKGNSDRTSQNLADLTRNSSNISEKNFFGYHTLENKIKNPNILRYPGENYESKITAHIDHSMTENTDMRSKHNPSKLSNSASEVESPAQRNYNPGRITDFYTMSEIIIGKGSYAVVKMGFKNPTAGTSSSECKKVAIKIYNKAVIKKKQKRGSVDQEINALFSLNHENIIRLYDVFQDDLCIYLVTEYIDGESLLSYMKKKPNKRCSMEVSRELFKQIISGISYCHQQGFAHRDIKLENILVTKLENKKKMALEIPLVKIIDFGFAVQYQIGEKGTTYCGTPNYMAPELIKKEEFDYELVDVWALGVLFYSLLTGLFPFKGASNKDMFSRITKGNYIIPERIKIGPKRLIMKMLQVNPEHRSKLRNITDKWLMQDTEEKIQEHKLKKKQLFDQLQ</sequence>
<feature type="binding site" evidence="4">
    <location>
        <position position="375"/>
    </location>
    <ligand>
        <name>ATP</name>
        <dbReference type="ChEBI" id="CHEBI:30616"/>
    </ligand>
</feature>
<evidence type="ECO:0000256" key="4">
    <source>
        <dbReference type="PROSITE-ProRule" id="PRU10141"/>
    </source>
</evidence>
<keyword evidence="3 4" id="KW-0067">ATP-binding</keyword>
<keyword evidence="8" id="KW-1185">Reference proteome</keyword>
<dbReference type="Gene3D" id="1.10.510.10">
    <property type="entry name" value="Transferase(Phosphotransferase) domain 1"/>
    <property type="match status" value="1"/>
</dbReference>
<dbReference type="GO" id="GO:0004674">
    <property type="term" value="F:protein serine/threonine kinase activity"/>
    <property type="evidence" value="ECO:0007669"/>
    <property type="project" value="TreeGrafter"/>
</dbReference>
<dbReference type="PANTHER" id="PTHR24346">
    <property type="entry name" value="MAP/MICROTUBULE AFFINITY-REGULATING KINASE"/>
    <property type="match status" value="1"/>
</dbReference>
<evidence type="ECO:0000313" key="7">
    <source>
        <dbReference type="EMBL" id="CAI2380776.1"/>
    </source>
</evidence>
<dbReference type="PROSITE" id="PS50011">
    <property type="entry name" value="PROTEIN_KINASE_DOM"/>
    <property type="match status" value="1"/>
</dbReference>
<dbReference type="PROSITE" id="PS00108">
    <property type="entry name" value="PROTEIN_KINASE_ST"/>
    <property type="match status" value="1"/>
</dbReference>
<feature type="compositionally biased region" description="Polar residues" evidence="5">
    <location>
        <begin position="312"/>
        <end position="326"/>
    </location>
</feature>
<feature type="region of interest" description="Disordered" evidence="5">
    <location>
        <begin position="95"/>
        <end position="119"/>
    </location>
</feature>
<dbReference type="GO" id="GO:0005737">
    <property type="term" value="C:cytoplasm"/>
    <property type="evidence" value="ECO:0007669"/>
    <property type="project" value="TreeGrafter"/>
</dbReference>
<protein>
    <recommendedName>
        <fullName evidence="6">Protein kinase domain-containing protein</fullName>
    </recommendedName>
</protein>
<gene>
    <name evidence="7" type="ORF">ECRASSUSDP1_LOCUS22216</name>
</gene>
<evidence type="ECO:0000313" key="8">
    <source>
        <dbReference type="Proteomes" id="UP001295684"/>
    </source>
</evidence>
<dbReference type="EMBL" id="CAMPGE010022761">
    <property type="protein sequence ID" value="CAI2380776.1"/>
    <property type="molecule type" value="Genomic_DNA"/>
</dbReference>
<dbReference type="InterPro" id="IPR017441">
    <property type="entry name" value="Protein_kinase_ATP_BS"/>
</dbReference>
<reference evidence="7" key="1">
    <citation type="submission" date="2023-07" db="EMBL/GenBank/DDBJ databases">
        <authorList>
            <consortium name="AG Swart"/>
            <person name="Singh M."/>
            <person name="Singh A."/>
            <person name="Seah K."/>
            <person name="Emmerich C."/>
        </authorList>
    </citation>
    <scope>NUCLEOTIDE SEQUENCE</scope>
    <source>
        <strain evidence="7">DP1</strain>
    </source>
</reference>
<dbReference type="SMART" id="SM00220">
    <property type="entry name" value="S_TKc"/>
    <property type="match status" value="1"/>
</dbReference>
<evidence type="ECO:0000256" key="5">
    <source>
        <dbReference type="SAM" id="MobiDB-lite"/>
    </source>
</evidence>
<dbReference type="GO" id="GO:0005524">
    <property type="term" value="F:ATP binding"/>
    <property type="evidence" value="ECO:0007669"/>
    <property type="project" value="UniProtKB-UniRule"/>
</dbReference>
<dbReference type="SUPFAM" id="SSF56112">
    <property type="entry name" value="Protein kinase-like (PK-like)"/>
    <property type="match status" value="1"/>
</dbReference>
<comment type="subunit">
    <text evidence="1">Monomer.</text>
</comment>
<feature type="region of interest" description="Disordered" evidence="5">
    <location>
        <begin position="300"/>
        <end position="326"/>
    </location>
</feature>
<dbReference type="AlphaFoldDB" id="A0AAD1XY64"/>
<keyword evidence="2 4" id="KW-0547">Nucleotide-binding</keyword>
<feature type="domain" description="Protein kinase" evidence="6">
    <location>
        <begin position="339"/>
        <end position="609"/>
    </location>
</feature>
<dbReference type="InterPro" id="IPR011009">
    <property type="entry name" value="Kinase-like_dom_sf"/>
</dbReference>
<accession>A0AAD1XY64</accession>
<dbReference type="InterPro" id="IPR008271">
    <property type="entry name" value="Ser/Thr_kinase_AS"/>
</dbReference>
<comment type="caution">
    <text evidence="7">The sequence shown here is derived from an EMBL/GenBank/DDBJ whole genome shotgun (WGS) entry which is preliminary data.</text>
</comment>
<dbReference type="PROSITE" id="PS00107">
    <property type="entry name" value="PROTEIN_KINASE_ATP"/>
    <property type="match status" value="1"/>
</dbReference>
<evidence type="ECO:0000256" key="1">
    <source>
        <dbReference type="ARBA" id="ARBA00011245"/>
    </source>
</evidence>
<evidence type="ECO:0000256" key="2">
    <source>
        <dbReference type="ARBA" id="ARBA00022741"/>
    </source>
</evidence>
<organism evidence="7 8">
    <name type="scientific">Euplotes crassus</name>
    <dbReference type="NCBI Taxonomy" id="5936"/>
    <lineage>
        <taxon>Eukaryota</taxon>
        <taxon>Sar</taxon>
        <taxon>Alveolata</taxon>
        <taxon>Ciliophora</taxon>
        <taxon>Intramacronucleata</taxon>
        <taxon>Spirotrichea</taxon>
        <taxon>Hypotrichia</taxon>
        <taxon>Euplotida</taxon>
        <taxon>Euplotidae</taxon>
        <taxon>Moneuplotes</taxon>
    </lineage>
</organism>
<dbReference type="Pfam" id="PF00069">
    <property type="entry name" value="Pkinase"/>
    <property type="match status" value="1"/>
</dbReference>
<dbReference type="PANTHER" id="PTHR24346:SF30">
    <property type="entry name" value="MATERNAL EMBRYONIC LEUCINE ZIPPER KINASE"/>
    <property type="match status" value="1"/>
</dbReference>
<dbReference type="GO" id="GO:0035556">
    <property type="term" value="P:intracellular signal transduction"/>
    <property type="evidence" value="ECO:0007669"/>
    <property type="project" value="TreeGrafter"/>
</dbReference>
<proteinExistence type="predicted"/>
<evidence type="ECO:0000259" key="6">
    <source>
        <dbReference type="PROSITE" id="PS50011"/>
    </source>
</evidence>
<name>A0AAD1XY64_EUPCR</name>
<evidence type="ECO:0000256" key="3">
    <source>
        <dbReference type="ARBA" id="ARBA00022840"/>
    </source>
</evidence>
<dbReference type="InterPro" id="IPR000719">
    <property type="entry name" value="Prot_kinase_dom"/>
</dbReference>